<reference evidence="2" key="1">
    <citation type="submission" date="2020-07" db="EMBL/GenBank/DDBJ databases">
        <authorList>
            <person name="Partida-Martinez L."/>
            <person name="Huntemann M."/>
            <person name="Clum A."/>
            <person name="Wang J."/>
            <person name="Palaniappan K."/>
            <person name="Ritter S."/>
            <person name="Chen I.-M."/>
            <person name="Stamatis D."/>
            <person name="Reddy T."/>
            <person name="O'Malley R."/>
            <person name="Daum C."/>
            <person name="Shapiro N."/>
            <person name="Ivanova N."/>
            <person name="Kyrpides N."/>
            <person name="Woyke T."/>
        </authorList>
    </citation>
    <scope>NUCLEOTIDE SEQUENCE [LARGE SCALE GENOMIC DNA]</scope>
    <source>
        <strain evidence="2">AT2.8</strain>
    </source>
</reference>
<evidence type="ECO:0000313" key="2">
    <source>
        <dbReference type="Proteomes" id="UP000548423"/>
    </source>
</evidence>
<accession>A0A852TNL6</accession>
<dbReference type="AlphaFoldDB" id="A0A852TNL6"/>
<name>A0A852TNL6_9BACI</name>
<sequence length="268" mass="31224">MEFIPVQQRDQVSTYRSLRSLFEKNITVNSISEVLATCNVNDQAQQIRDQMISKDYDVIGVEENGWVIGYVLRDDLREGTCKDYFRSFSPSDLVSDSTPLLQTLFIFKDTDRLFIIEGNRITKVVTLADLQKPPIRMLLFGVISLVEMHLYRIIHEYFEGEGWKSHLSDKRIQQTEELFLQRKARNEGIELSDCLQLCDKRDIVLGEQPLRELLGIESKSKGKDFFKKLEILRNNLAHSQDLNTQNSWNEMITLIEQTEKLLEACERI</sequence>
<evidence type="ECO:0000313" key="1">
    <source>
        <dbReference type="EMBL" id="NYE09027.1"/>
    </source>
</evidence>
<gene>
    <name evidence="1" type="ORF">F4694_005884</name>
</gene>
<dbReference type="InterPro" id="IPR046342">
    <property type="entry name" value="CBS_dom_sf"/>
</dbReference>
<proteinExistence type="predicted"/>
<comment type="caution">
    <text evidence="1">The sequence shown here is derived from an EMBL/GenBank/DDBJ whole genome shotgun (WGS) entry which is preliminary data.</text>
</comment>
<evidence type="ECO:0008006" key="3">
    <source>
        <dbReference type="Google" id="ProtNLM"/>
    </source>
</evidence>
<dbReference type="SUPFAM" id="SSF54631">
    <property type="entry name" value="CBS-domain pair"/>
    <property type="match status" value="1"/>
</dbReference>
<dbReference type="Proteomes" id="UP000548423">
    <property type="component" value="Unassembled WGS sequence"/>
</dbReference>
<dbReference type="EMBL" id="JACCBX010000017">
    <property type="protein sequence ID" value="NYE09027.1"/>
    <property type="molecule type" value="Genomic_DNA"/>
</dbReference>
<organism evidence="1 2">
    <name type="scientific">Neobacillus niacini</name>
    <dbReference type="NCBI Taxonomy" id="86668"/>
    <lineage>
        <taxon>Bacteria</taxon>
        <taxon>Bacillati</taxon>
        <taxon>Bacillota</taxon>
        <taxon>Bacilli</taxon>
        <taxon>Bacillales</taxon>
        <taxon>Bacillaceae</taxon>
        <taxon>Neobacillus</taxon>
    </lineage>
</organism>
<reference evidence="2" key="2">
    <citation type="submission" date="2020-08" db="EMBL/GenBank/DDBJ databases">
        <title>The Agave Microbiome: Exploring the role of microbial communities in plant adaptations to desert environments.</title>
        <authorList>
            <person name="Partida-Martinez L.P."/>
        </authorList>
    </citation>
    <scope>NUCLEOTIDE SEQUENCE [LARGE SCALE GENOMIC DNA]</scope>
    <source>
        <strain evidence="2">AT2.8</strain>
    </source>
</reference>
<protein>
    <recommendedName>
        <fullName evidence="3">CBS domain-containing protein</fullName>
    </recommendedName>
</protein>